<dbReference type="InterPro" id="IPR029044">
    <property type="entry name" value="Nucleotide-diphossugar_trans"/>
</dbReference>
<dbReference type="RefSeq" id="WP_028499467.1">
    <property type="nucleotide sequence ID" value="NZ_CP028519.1"/>
</dbReference>
<dbReference type="KEGG" id="maer:DAI18_07485"/>
<dbReference type="OrthoDB" id="9788272at2"/>
<name>A0A2S0PF52_9NEIS</name>
<keyword evidence="5" id="KW-1185">Reference proteome</keyword>
<dbReference type="Pfam" id="PF00483">
    <property type="entry name" value="NTP_transferase"/>
    <property type="match status" value="1"/>
</dbReference>
<accession>A0A2S0PF52</accession>
<evidence type="ECO:0000256" key="1">
    <source>
        <dbReference type="ARBA" id="ARBA00022679"/>
    </source>
</evidence>
<dbReference type="PANTHER" id="PTHR43584:SF8">
    <property type="entry name" value="N-ACETYLMURAMATE ALPHA-1-PHOSPHATE URIDYLYLTRANSFERASE"/>
    <property type="match status" value="1"/>
</dbReference>
<evidence type="ECO:0000259" key="3">
    <source>
        <dbReference type="Pfam" id="PF00483"/>
    </source>
</evidence>
<protein>
    <submittedName>
        <fullName evidence="4">Nucleotidyltransferase family protein</fullName>
    </submittedName>
</protein>
<sequence>MKAMVLAAGRGERMRPLTDTTPKPLLQVGAEPLIGWHLRHLVRAGLNDIVINTAWLGERIEQVLGDGAGYGARLHYSREGTALETAGGIATALPWLGERPFMVVNGDVLTDIDFAALARAGAMLDGVTRLAHLVLVANPAHHPHGDFDLDADGRVVDAPRHTFSGIGVYHPALFVGLAAGQPAKLAPLLREAMARRQVSGVLHDGLWLDVGTVERLDAARQIAAAWS</sequence>
<dbReference type="Gene3D" id="3.90.550.10">
    <property type="entry name" value="Spore Coat Polysaccharide Biosynthesis Protein SpsA, Chain A"/>
    <property type="match status" value="1"/>
</dbReference>
<dbReference type="InterPro" id="IPR054790">
    <property type="entry name" value="MurU"/>
</dbReference>
<dbReference type="SUPFAM" id="SSF53448">
    <property type="entry name" value="Nucleotide-diphospho-sugar transferases"/>
    <property type="match status" value="1"/>
</dbReference>
<keyword evidence="2" id="KW-0548">Nucleotidyltransferase</keyword>
<dbReference type="InterPro" id="IPR050065">
    <property type="entry name" value="GlmU-like"/>
</dbReference>
<dbReference type="PANTHER" id="PTHR43584">
    <property type="entry name" value="NUCLEOTIDYL TRANSFERASE"/>
    <property type="match status" value="1"/>
</dbReference>
<reference evidence="4 5" key="1">
    <citation type="submission" date="2018-04" db="EMBL/GenBank/DDBJ databases">
        <title>Denitrifier Microvirgula.</title>
        <authorList>
            <person name="Anderson E."/>
            <person name="Jang J."/>
            <person name="Ishii S."/>
        </authorList>
    </citation>
    <scope>NUCLEOTIDE SEQUENCE [LARGE SCALE GENOMIC DNA]</scope>
    <source>
        <strain evidence="4 5">BE2.4</strain>
    </source>
</reference>
<organism evidence="4 5">
    <name type="scientific">Microvirgula aerodenitrificans</name>
    <dbReference type="NCBI Taxonomy" id="57480"/>
    <lineage>
        <taxon>Bacteria</taxon>
        <taxon>Pseudomonadati</taxon>
        <taxon>Pseudomonadota</taxon>
        <taxon>Betaproteobacteria</taxon>
        <taxon>Neisseriales</taxon>
        <taxon>Aquaspirillaceae</taxon>
        <taxon>Microvirgula</taxon>
    </lineage>
</organism>
<evidence type="ECO:0000313" key="5">
    <source>
        <dbReference type="Proteomes" id="UP000244173"/>
    </source>
</evidence>
<dbReference type="STRING" id="1122240.GCA_000620105_02444"/>
<dbReference type="AlphaFoldDB" id="A0A2S0PF52"/>
<evidence type="ECO:0000313" key="4">
    <source>
        <dbReference type="EMBL" id="AVY96008.1"/>
    </source>
</evidence>
<dbReference type="InterPro" id="IPR005835">
    <property type="entry name" value="NTP_transferase_dom"/>
</dbReference>
<dbReference type="NCBIfam" id="NF045761">
    <property type="entry name" value="NAMPUrTaseMurU"/>
    <property type="match status" value="1"/>
</dbReference>
<dbReference type="EMBL" id="CP028519">
    <property type="protein sequence ID" value="AVY96008.1"/>
    <property type="molecule type" value="Genomic_DNA"/>
</dbReference>
<dbReference type="GO" id="GO:0016779">
    <property type="term" value="F:nucleotidyltransferase activity"/>
    <property type="evidence" value="ECO:0007669"/>
    <property type="project" value="UniProtKB-KW"/>
</dbReference>
<proteinExistence type="predicted"/>
<dbReference type="Proteomes" id="UP000244173">
    <property type="component" value="Chromosome"/>
</dbReference>
<evidence type="ECO:0000256" key="2">
    <source>
        <dbReference type="ARBA" id="ARBA00022695"/>
    </source>
</evidence>
<keyword evidence="1 4" id="KW-0808">Transferase</keyword>
<feature type="domain" description="Nucleotidyl transferase" evidence="3">
    <location>
        <begin position="2"/>
        <end position="219"/>
    </location>
</feature>
<dbReference type="CDD" id="cd06422">
    <property type="entry name" value="NTP_transferase_like_1"/>
    <property type="match status" value="1"/>
</dbReference>
<gene>
    <name evidence="4" type="ORF">DAI18_07485</name>
</gene>